<keyword evidence="2" id="KW-1185">Reference proteome</keyword>
<name>Q6BR47_DEBHA</name>
<protein>
    <submittedName>
        <fullName evidence="1">DEHA2D19184p</fullName>
    </submittedName>
</protein>
<gene>
    <name evidence="1" type="ordered locus">DEHA2D19184g</name>
</gene>
<dbReference type="Proteomes" id="UP000000599">
    <property type="component" value="Chromosome D"/>
</dbReference>
<evidence type="ECO:0000313" key="1">
    <source>
        <dbReference type="EMBL" id="CAG87497.2"/>
    </source>
</evidence>
<proteinExistence type="predicted"/>
<dbReference type="InParanoid" id="Q6BR47"/>
<dbReference type="HOGENOM" id="CLU_3175378_0_0_1"/>
<dbReference type="VEuPathDB" id="FungiDB:DEHA2D19184g"/>
<dbReference type="EMBL" id="CR382136">
    <property type="protein sequence ID" value="CAG87497.2"/>
    <property type="molecule type" value="Genomic_DNA"/>
</dbReference>
<dbReference type="RefSeq" id="XP_459323.2">
    <property type="nucleotide sequence ID" value="XM_459323.1"/>
</dbReference>
<dbReference type="KEGG" id="dha:DEHA2D19184g"/>
<reference evidence="1 2" key="1">
    <citation type="journal article" date="2004" name="Nature">
        <title>Genome evolution in yeasts.</title>
        <authorList>
            <consortium name="Genolevures"/>
            <person name="Dujon B."/>
            <person name="Sherman D."/>
            <person name="Fischer G."/>
            <person name="Durrens P."/>
            <person name="Casaregola S."/>
            <person name="Lafontaine I."/>
            <person name="de Montigny J."/>
            <person name="Marck C."/>
            <person name="Neuveglise C."/>
            <person name="Talla E."/>
            <person name="Goffard N."/>
            <person name="Frangeul L."/>
            <person name="Aigle M."/>
            <person name="Anthouard V."/>
            <person name="Babour A."/>
            <person name="Barbe V."/>
            <person name="Barnay S."/>
            <person name="Blanchin S."/>
            <person name="Beckerich J.M."/>
            <person name="Beyne E."/>
            <person name="Bleykasten C."/>
            <person name="Boisrame A."/>
            <person name="Boyer J."/>
            <person name="Cattolico L."/>
            <person name="Confanioleri F."/>
            <person name="de Daruvar A."/>
            <person name="Despons L."/>
            <person name="Fabre E."/>
            <person name="Fairhead C."/>
            <person name="Ferry-Dumazet H."/>
            <person name="Groppi A."/>
            <person name="Hantraye F."/>
            <person name="Hennequin C."/>
            <person name="Jauniaux N."/>
            <person name="Joyet P."/>
            <person name="Kachouri R."/>
            <person name="Kerrest A."/>
            <person name="Koszul R."/>
            <person name="Lemaire M."/>
            <person name="Lesur I."/>
            <person name="Ma L."/>
            <person name="Muller H."/>
            <person name="Nicaud J.M."/>
            <person name="Nikolski M."/>
            <person name="Oztas S."/>
            <person name="Ozier-Kalogeropoulos O."/>
            <person name="Pellenz S."/>
            <person name="Potier S."/>
            <person name="Richard G.F."/>
            <person name="Straub M.L."/>
            <person name="Suleau A."/>
            <person name="Swennene D."/>
            <person name="Tekaia F."/>
            <person name="Wesolowski-Louvel M."/>
            <person name="Westhof E."/>
            <person name="Wirth B."/>
            <person name="Zeniou-Meyer M."/>
            <person name="Zivanovic I."/>
            <person name="Bolotin-Fukuhara M."/>
            <person name="Thierry A."/>
            <person name="Bouchier C."/>
            <person name="Caudron B."/>
            <person name="Scarpelli C."/>
            <person name="Gaillardin C."/>
            <person name="Weissenbach J."/>
            <person name="Wincker P."/>
            <person name="Souciet J.L."/>
        </authorList>
    </citation>
    <scope>NUCLEOTIDE SEQUENCE [LARGE SCALE GENOMIC DNA]</scope>
    <source>
        <strain evidence="2">ATCC 36239 / CBS 767 / BCRC 21394 / JCM 1990 / NBRC 0083 / IGC 2968</strain>
    </source>
</reference>
<evidence type="ECO:0000313" key="2">
    <source>
        <dbReference type="Proteomes" id="UP000000599"/>
    </source>
</evidence>
<sequence>MVFKEYILQARSLLKGTELQQDIERGNIEGADSLYDTYDVCNLCQSL</sequence>
<organism evidence="1 2">
    <name type="scientific">Debaryomyces hansenii (strain ATCC 36239 / CBS 767 / BCRC 21394 / JCM 1990 / NBRC 0083 / IGC 2968)</name>
    <name type="common">Yeast</name>
    <name type="synonym">Torulaspora hansenii</name>
    <dbReference type="NCBI Taxonomy" id="284592"/>
    <lineage>
        <taxon>Eukaryota</taxon>
        <taxon>Fungi</taxon>
        <taxon>Dikarya</taxon>
        <taxon>Ascomycota</taxon>
        <taxon>Saccharomycotina</taxon>
        <taxon>Pichiomycetes</taxon>
        <taxon>Debaryomycetaceae</taxon>
        <taxon>Debaryomyces</taxon>
    </lineage>
</organism>
<dbReference type="GeneID" id="2901768"/>
<dbReference type="AlphaFoldDB" id="Q6BR47"/>
<accession>Q6BR47</accession>